<evidence type="ECO:0000313" key="3">
    <source>
        <dbReference type="Proteomes" id="UP000000759"/>
    </source>
</evidence>
<reference evidence="3" key="2">
    <citation type="submission" date="2008-08" db="EMBL/GenBank/DDBJ databases">
        <authorList>
            <consortium name="Diatom Consortium"/>
            <person name="Grigoriev I."/>
            <person name="Grimwood J."/>
            <person name="Kuo A."/>
            <person name="Otillar R.P."/>
            <person name="Salamov A."/>
            <person name="Detter J.C."/>
            <person name="Lindquist E."/>
            <person name="Shapiro H."/>
            <person name="Lucas S."/>
            <person name="Glavina del Rio T."/>
            <person name="Pitluck S."/>
            <person name="Rokhsar D."/>
            <person name="Bowler C."/>
        </authorList>
    </citation>
    <scope>GENOME REANNOTATION</scope>
    <source>
        <strain evidence="3">CCAP 1055/1</strain>
    </source>
</reference>
<dbReference type="Proteomes" id="UP000000759">
    <property type="component" value="Chromosome 17"/>
</dbReference>
<dbReference type="RefSeq" id="XP_002182849.1">
    <property type="nucleotide sequence ID" value="XM_002182813.1"/>
</dbReference>
<organism evidence="2 3">
    <name type="scientific">Phaeodactylum tricornutum (strain CCAP 1055/1)</name>
    <dbReference type="NCBI Taxonomy" id="556484"/>
    <lineage>
        <taxon>Eukaryota</taxon>
        <taxon>Sar</taxon>
        <taxon>Stramenopiles</taxon>
        <taxon>Ochrophyta</taxon>
        <taxon>Bacillariophyta</taxon>
        <taxon>Bacillariophyceae</taxon>
        <taxon>Bacillariophycidae</taxon>
        <taxon>Naviculales</taxon>
        <taxon>Phaeodactylaceae</taxon>
        <taxon>Phaeodactylum</taxon>
    </lineage>
</organism>
<sequence>MVPATRQMKSEAVYAHILDNILLLSQEHPIRLSFQQQGYETAIDILSIFENELDALGYRSPTPVDGVDNPRIPLLMAHRQILRHFLRWQASFERQKGSPMKPSELIALNNEDFVHPSTLAPTATSITPKVRSAADDFKRGVKRDKTHYPVLKDDKYWDNFYRSFVVTAVSHNVEKVLDPTYVPTEPSDKALFEEQKKFVYSALEHTLQTAADFTAAIGNLYTRKVRELEEAKDEEDVKVKPPAPFSKETKWIPFFKLLVNYLSSVTGVNKVPLDYVVRKDDDVAAPDTEFKTEHEKLVLSTPHTGTAFNKDNGKVWIQVKQLTVNGPAWTYVAPFEKKRDGRGAVKALNSHYEGDAVMSKSKAAAFDTLDKYGETLTESRKVDVFLRNNHCTNPKMLSGIAVIQGDADWMSNFAKAADYLALFTNTNTSQKTGCSISSAQQTSNNKKKPAIRAGNYTPNEWHQLSDKEKDKVRAKRAAAKSSRDKNKRSAAAITRSSEKPDKGSADGATNAGDQFALSTKKKKRKTVGFEGETSD</sequence>
<protein>
    <submittedName>
        <fullName evidence="2">Uncharacterized protein</fullName>
    </submittedName>
</protein>
<dbReference type="KEGG" id="pti:PHATRDRAFT_38903"/>
<feature type="region of interest" description="Disordered" evidence="1">
    <location>
        <begin position="430"/>
        <end position="535"/>
    </location>
</feature>
<feature type="compositionally biased region" description="Polar residues" evidence="1">
    <location>
        <begin position="430"/>
        <end position="444"/>
    </location>
</feature>
<dbReference type="GeneID" id="7203683"/>
<name>B7G759_PHATC</name>
<dbReference type="EMBL" id="CM000619">
    <property type="protein sequence ID" value="EEC45585.1"/>
    <property type="molecule type" value="Genomic_DNA"/>
</dbReference>
<evidence type="ECO:0000313" key="2">
    <source>
        <dbReference type="EMBL" id="EEC45585.1"/>
    </source>
</evidence>
<dbReference type="InParanoid" id="B7G759"/>
<proteinExistence type="predicted"/>
<evidence type="ECO:0000256" key="1">
    <source>
        <dbReference type="SAM" id="MobiDB-lite"/>
    </source>
</evidence>
<accession>B7G759</accession>
<keyword evidence="3" id="KW-1185">Reference proteome</keyword>
<gene>
    <name evidence="2" type="ORF">PHATRDRAFT_38903</name>
</gene>
<dbReference type="AlphaFoldDB" id="B7G759"/>
<dbReference type="PaxDb" id="2850-Phatr38903"/>
<dbReference type="HOGENOM" id="CLU_701076_0_0_1"/>
<reference evidence="2 3" key="1">
    <citation type="journal article" date="2008" name="Nature">
        <title>The Phaeodactylum genome reveals the evolutionary history of diatom genomes.</title>
        <authorList>
            <person name="Bowler C."/>
            <person name="Allen A.E."/>
            <person name="Badger J.H."/>
            <person name="Grimwood J."/>
            <person name="Jabbari K."/>
            <person name="Kuo A."/>
            <person name="Maheswari U."/>
            <person name="Martens C."/>
            <person name="Maumus F."/>
            <person name="Otillar R.P."/>
            <person name="Rayko E."/>
            <person name="Salamov A."/>
            <person name="Vandepoele K."/>
            <person name="Beszteri B."/>
            <person name="Gruber A."/>
            <person name="Heijde M."/>
            <person name="Katinka M."/>
            <person name="Mock T."/>
            <person name="Valentin K."/>
            <person name="Verret F."/>
            <person name="Berges J.A."/>
            <person name="Brownlee C."/>
            <person name="Cadoret J.P."/>
            <person name="Chiovitti A."/>
            <person name="Choi C.J."/>
            <person name="Coesel S."/>
            <person name="De Martino A."/>
            <person name="Detter J.C."/>
            <person name="Durkin C."/>
            <person name="Falciatore A."/>
            <person name="Fournet J."/>
            <person name="Haruta M."/>
            <person name="Huysman M.J."/>
            <person name="Jenkins B.D."/>
            <person name="Jiroutova K."/>
            <person name="Jorgensen R.E."/>
            <person name="Joubert Y."/>
            <person name="Kaplan A."/>
            <person name="Kroger N."/>
            <person name="Kroth P.G."/>
            <person name="La Roche J."/>
            <person name="Lindquist E."/>
            <person name="Lommer M."/>
            <person name="Martin-Jezequel V."/>
            <person name="Lopez P.J."/>
            <person name="Lucas S."/>
            <person name="Mangogna M."/>
            <person name="McGinnis K."/>
            <person name="Medlin L.K."/>
            <person name="Montsant A."/>
            <person name="Oudot-Le Secq M.P."/>
            <person name="Napoli C."/>
            <person name="Obornik M."/>
            <person name="Parker M.S."/>
            <person name="Petit J.L."/>
            <person name="Porcel B.M."/>
            <person name="Poulsen N."/>
            <person name="Robison M."/>
            <person name="Rychlewski L."/>
            <person name="Rynearson T.A."/>
            <person name="Schmutz J."/>
            <person name="Shapiro H."/>
            <person name="Siaut M."/>
            <person name="Stanley M."/>
            <person name="Sussman M.R."/>
            <person name="Taylor A.R."/>
            <person name="Vardi A."/>
            <person name="von Dassow P."/>
            <person name="Vyverman W."/>
            <person name="Willis A."/>
            <person name="Wyrwicz L.S."/>
            <person name="Rokhsar D.S."/>
            <person name="Weissenbach J."/>
            <person name="Armbrust E.V."/>
            <person name="Green B.R."/>
            <person name="Van de Peer Y."/>
            <person name="Grigoriev I.V."/>
        </authorList>
    </citation>
    <scope>NUCLEOTIDE SEQUENCE [LARGE SCALE GENOMIC DNA]</scope>
    <source>
        <strain evidence="2 3">CCAP 1055/1</strain>
    </source>
</reference>